<organism evidence="1 2">
    <name type="scientific">Glossina pallidipes</name>
    <name type="common">Tsetse fly</name>
    <dbReference type="NCBI Taxonomy" id="7398"/>
    <lineage>
        <taxon>Eukaryota</taxon>
        <taxon>Metazoa</taxon>
        <taxon>Ecdysozoa</taxon>
        <taxon>Arthropoda</taxon>
        <taxon>Hexapoda</taxon>
        <taxon>Insecta</taxon>
        <taxon>Pterygota</taxon>
        <taxon>Neoptera</taxon>
        <taxon>Endopterygota</taxon>
        <taxon>Diptera</taxon>
        <taxon>Brachycera</taxon>
        <taxon>Muscomorpha</taxon>
        <taxon>Hippoboscoidea</taxon>
        <taxon>Glossinidae</taxon>
        <taxon>Glossina</taxon>
    </lineage>
</organism>
<accession>A0A1B0A6W9</accession>
<dbReference type="EnsemblMetazoa" id="GPAI036172-RA">
    <property type="protein sequence ID" value="GPAI036172-PA"/>
    <property type="gene ID" value="GPAI036172"/>
</dbReference>
<sequence length="213" mass="24367">MYLRNENGENKQSRRMIEFVQNGAIQFEFRVAETRALLFVVHVVHTRVHRATLEHEQDISNKAVVATTRYIVVHKLEMIKSPESSNCELCRPPCLNGISVLNHSRFGLPTAVQDNVTVDRQGRTIGPPKETIRAGTRFVVICEATRELLPSPTRRSKTFLTYPLLSSKQYWEWVHLGPDSATLCVDCVQRLHRWAPRSNVAVLNLHQQVDCNL</sequence>
<evidence type="ECO:0000313" key="2">
    <source>
        <dbReference type="Proteomes" id="UP000092445"/>
    </source>
</evidence>
<dbReference type="AlphaFoldDB" id="A0A1B0A6W9"/>
<evidence type="ECO:0000313" key="1">
    <source>
        <dbReference type="EnsemblMetazoa" id="GPAI036172-PA"/>
    </source>
</evidence>
<dbReference type="Proteomes" id="UP000092445">
    <property type="component" value="Unassembled WGS sequence"/>
</dbReference>
<dbReference type="VEuPathDB" id="VectorBase:GPAI036172"/>
<protein>
    <submittedName>
        <fullName evidence="1">Uncharacterized protein</fullName>
    </submittedName>
</protein>
<keyword evidence="2" id="KW-1185">Reference proteome</keyword>
<proteinExistence type="predicted"/>
<reference evidence="1" key="2">
    <citation type="submission" date="2020-05" db="UniProtKB">
        <authorList>
            <consortium name="EnsemblMetazoa"/>
        </authorList>
    </citation>
    <scope>IDENTIFICATION</scope>
    <source>
        <strain evidence="1">IAEA</strain>
    </source>
</reference>
<name>A0A1B0A6W9_GLOPL</name>
<reference evidence="2" key="1">
    <citation type="submission" date="2014-03" db="EMBL/GenBank/DDBJ databases">
        <authorList>
            <person name="Aksoy S."/>
            <person name="Warren W."/>
            <person name="Wilson R.K."/>
        </authorList>
    </citation>
    <scope>NUCLEOTIDE SEQUENCE [LARGE SCALE GENOMIC DNA]</scope>
    <source>
        <strain evidence="2">IAEA</strain>
    </source>
</reference>